<evidence type="ECO:0000313" key="2">
    <source>
        <dbReference type="EMBL" id="CAA9448014.1"/>
    </source>
</evidence>
<proteinExistence type="predicted"/>
<accession>A0A6J4QL78</accession>
<name>A0A6J4QL78_9PSEU</name>
<dbReference type="Gene3D" id="3.30.420.40">
    <property type="match status" value="1"/>
</dbReference>
<sequence>MRDGYYLSTYLTPGGLNRLANVSYRHDNNVALWQKSGPAVRLLGHWEFERLSGLKHHRTPFLEDRDMRRFLDGLLGQFSLTLGDMTEVWGTPGLSTAEDYHLVAEYPDISYHSIAHLYSAMLLDTDTFFDDTVIGLAVDRGPDRLIDRGYKRYWFTGAVSRRGVVETFPISSPGPLYGAAKDRLKMREGTLMALATATRAAGSCDRDAVLHKFDFTGIDSIQQAPQAFDHIASEVRRTATTDPDFTDDESLISAIMKEIQAISVMLMERNVDHAVERFGVDPASAYLAVAGGCALNCPTNSHLMLKYGFKGFLAPPCVDDGGQSMGIGLAAFHKKLGGERFDFRFPGPYLGRAADGLAEALDEFGEYVSDVSDIDHDEAVQDVLARPIAWFHGRSEIGPRALGNRSLIGDPTTQAAKTALNDVKLREWWRPVAPVVLEEHLETWFEDSRPSPYMLETFTIRPERRHLIPAVAHLDYSARVQSLSAEQNPELHALLVAFHRHTGVPMLCNTSLNDKGEPIVDTVREVFNFCIRRGIAVAYAEGRRVCFRNFSEYPVEGPLPRTREPFVELAPDRIDAVRAELNPHGIPDLHLHILLLDLDLNDRYDLRSTEGADRAFEEVDSRLRSDPDLRAAAERSMERARARFTSFGPAQTFDLDLDAARRISGA</sequence>
<dbReference type="Gene3D" id="3.90.870.20">
    <property type="entry name" value="Carbamoyltransferase, C-terminal domain"/>
    <property type="match status" value="1"/>
</dbReference>
<reference evidence="2" key="1">
    <citation type="submission" date="2020-02" db="EMBL/GenBank/DDBJ databases">
        <authorList>
            <person name="Meier V. D."/>
        </authorList>
    </citation>
    <scope>NUCLEOTIDE SEQUENCE</scope>
    <source>
        <strain evidence="2">AVDCRST_MAG66</strain>
    </source>
</reference>
<dbReference type="EMBL" id="CADCUS010000622">
    <property type="protein sequence ID" value="CAA9448014.1"/>
    <property type="molecule type" value="Genomic_DNA"/>
</dbReference>
<dbReference type="AlphaFoldDB" id="A0A6J4QL78"/>
<dbReference type="InterPro" id="IPR038152">
    <property type="entry name" value="Carbam_trans_C_sf"/>
</dbReference>
<feature type="domain" description="Carbamoyltransferase C-terminal" evidence="1">
    <location>
        <begin position="387"/>
        <end position="538"/>
    </location>
</feature>
<dbReference type="InterPro" id="IPR051338">
    <property type="entry name" value="NodU/CmcH_Carbamoyltrnsfr"/>
</dbReference>
<organism evidence="2">
    <name type="scientific">uncultured Pseudonocardia sp</name>
    <dbReference type="NCBI Taxonomy" id="211455"/>
    <lineage>
        <taxon>Bacteria</taxon>
        <taxon>Bacillati</taxon>
        <taxon>Actinomycetota</taxon>
        <taxon>Actinomycetes</taxon>
        <taxon>Pseudonocardiales</taxon>
        <taxon>Pseudonocardiaceae</taxon>
        <taxon>Pseudonocardia</taxon>
        <taxon>environmental samples</taxon>
    </lineage>
</organism>
<evidence type="ECO:0000259" key="1">
    <source>
        <dbReference type="Pfam" id="PF16861"/>
    </source>
</evidence>
<dbReference type="PANTHER" id="PTHR34847:SF1">
    <property type="entry name" value="NODULATION PROTEIN U"/>
    <property type="match status" value="1"/>
</dbReference>
<dbReference type="PANTHER" id="PTHR34847">
    <property type="entry name" value="NODULATION PROTEIN U"/>
    <property type="match status" value="1"/>
</dbReference>
<protein>
    <recommendedName>
        <fullName evidence="1">Carbamoyltransferase C-terminal domain-containing protein</fullName>
    </recommendedName>
</protein>
<dbReference type="InterPro" id="IPR031730">
    <property type="entry name" value="Carbam_trans_C"/>
</dbReference>
<gene>
    <name evidence="2" type="ORF">AVDCRST_MAG66-4875</name>
</gene>
<dbReference type="Pfam" id="PF16861">
    <property type="entry name" value="Carbam_trans_C"/>
    <property type="match status" value="1"/>
</dbReference>